<feature type="region of interest" description="Disordered" evidence="1">
    <location>
        <begin position="65"/>
        <end position="134"/>
    </location>
</feature>
<dbReference type="AlphaFoldDB" id="M5FNC6"/>
<sequence>MRIPSVLLAILSLSVIAHPIPAPSGTQSFDGEYALQRSTIDEMYVHKALAMRDGFFKNVELADESPHETTARLKAQATAAKEDWKSKEQDRDEAKVRYKEHQHASKSKAKHAQNVYKQKKQIAEHAEKKKDDASRQKLVWNLHTAKKAHGKATSNEATAKKHLATLTRAHQEETDPLQKSEFSNEIETQAKVVSDATAAKKKTKAQVDRLIGCGRIQQRSL</sequence>
<feature type="signal peptide" evidence="2">
    <location>
        <begin position="1"/>
        <end position="17"/>
    </location>
</feature>
<dbReference type="Proteomes" id="UP000030653">
    <property type="component" value="Unassembled WGS sequence"/>
</dbReference>
<reference evidence="3 4" key="1">
    <citation type="journal article" date="2012" name="Science">
        <title>The Paleozoic origin of enzymatic lignin decomposition reconstructed from 31 fungal genomes.</title>
        <authorList>
            <person name="Floudas D."/>
            <person name="Binder M."/>
            <person name="Riley R."/>
            <person name="Barry K."/>
            <person name="Blanchette R.A."/>
            <person name="Henrissat B."/>
            <person name="Martinez A.T."/>
            <person name="Otillar R."/>
            <person name="Spatafora J.W."/>
            <person name="Yadav J.S."/>
            <person name="Aerts A."/>
            <person name="Benoit I."/>
            <person name="Boyd A."/>
            <person name="Carlson A."/>
            <person name="Copeland A."/>
            <person name="Coutinho P.M."/>
            <person name="de Vries R.P."/>
            <person name="Ferreira P."/>
            <person name="Findley K."/>
            <person name="Foster B."/>
            <person name="Gaskell J."/>
            <person name="Glotzer D."/>
            <person name="Gorecki P."/>
            <person name="Heitman J."/>
            <person name="Hesse C."/>
            <person name="Hori C."/>
            <person name="Igarashi K."/>
            <person name="Jurgens J.A."/>
            <person name="Kallen N."/>
            <person name="Kersten P."/>
            <person name="Kohler A."/>
            <person name="Kuees U."/>
            <person name="Kumar T.K.A."/>
            <person name="Kuo A."/>
            <person name="LaButti K."/>
            <person name="Larrondo L.F."/>
            <person name="Lindquist E."/>
            <person name="Ling A."/>
            <person name="Lombard V."/>
            <person name="Lucas S."/>
            <person name="Lundell T."/>
            <person name="Martin R."/>
            <person name="McLaughlin D.J."/>
            <person name="Morgenstern I."/>
            <person name="Morin E."/>
            <person name="Murat C."/>
            <person name="Nagy L.G."/>
            <person name="Nolan M."/>
            <person name="Ohm R.A."/>
            <person name="Patyshakuliyeva A."/>
            <person name="Rokas A."/>
            <person name="Ruiz-Duenas F.J."/>
            <person name="Sabat G."/>
            <person name="Salamov A."/>
            <person name="Samejima M."/>
            <person name="Schmutz J."/>
            <person name="Slot J.C."/>
            <person name="St John F."/>
            <person name="Stenlid J."/>
            <person name="Sun H."/>
            <person name="Sun S."/>
            <person name="Syed K."/>
            <person name="Tsang A."/>
            <person name="Wiebenga A."/>
            <person name="Young D."/>
            <person name="Pisabarro A."/>
            <person name="Eastwood D.C."/>
            <person name="Martin F."/>
            <person name="Cullen D."/>
            <person name="Grigoriev I.V."/>
            <person name="Hibbett D.S."/>
        </authorList>
    </citation>
    <scope>NUCLEOTIDE SEQUENCE [LARGE SCALE GENOMIC DNA]</scope>
    <source>
        <strain evidence="3 4">DJM-731 SS1</strain>
    </source>
</reference>
<evidence type="ECO:0000313" key="4">
    <source>
        <dbReference type="Proteomes" id="UP000030653"/>
    </source>
</evidence>
<name>M5FNC6_DACPD</name>
<protein>
    <submittedName>
        <fullName evidence="3">Uncharacterized protein</fullName>
    </submittedName>
</protein>
<feature type="chain" id="PRO_5004067117" evidence="2">
    <location>
        <begin position="18"/>
        <end position="221"/>
    </location>
</feature>
<dbReference type="EMBL" id="JH795878">
    <property type="protein sequence ID" value="EJT97210.1"/>
    <property type="molecule type" value="Genomic_DNA"/>
</dbReference>
<evidence type="ECO:0000256" key="2">
    <source>
        <dbReference type="SAM" id="SignalP"/>
    </source>
</evidence>
<keyword evidence="2" id="KW-0732">Signal</keyword>
<feature type="compositionally biased region" description="Basic and acidic residues" evidence="1">
    <location>
        <begin position="80"/>
        <end position="103"/>
    </location>
</feature>
<feature type="compositionally biased region" description="Basic and acidic residues" evidence="1">
    <location>
        <begin position="121"/>
        <end position="134"/>
    </location>
</feature>
<keyword evidence="4" id="KW-1185">Reference proteome</keyword>
<evidence type="ECO:0000313" key="3">
    <source>
        <dbReference type="EMBL" id="EJT97210.1"/>
    </source>
</evidence>
<dbReference type="HOGENOM" id="CLU_1124493_0_0_1"/>
<gene>
    <name evidence="3" type="ORF">DACRYDRAFT_112160</name>
</gene>
<proteinExistence type="predicted"/>
<evidence type="ECO:0000256" key="1">
    <source>
        <dbReference type="SAM" id="MobiDB-lite"/>
    </source>
</evidence>
<accession>M5FNC6</accession>
<dbReference type="GeneID" id="63684417"/>
<dbReference type="RefSeq" id="XP_040624108.1">
    <property type="nucleotide sequence ID" value="XM_040769355.1"/>
</dbReference>
<organism evidence="3 4">
    <name type="scientific">Dacryopinax primogenitus (strain DJM 731)</name>
    <name type="common">Brown rot fungus</name>
    <dbReference type="NCBI Taxonomy" id="1858805"/>
    <lineage>
        <taxon>Eukaryota</taxon>
        <taxon>Fungi</taxon>
        <taxon>Dikarya</taxon>
        <taxon>Basidiomycota</taxon>
        <taxon>Agaricomycotina</taxon>
        <taxon>Dacrymycetes</taxon>
        <taxon>Dacrymycetales</taxon>
        <taxon>Dacrymycetaceae</taxon>
        <taxon>Dacryopinax</taxon>
    </lineage>
</organism>